<reference evidence="2" key="1">
    <citation type="submission" date="2020-03" db="EMBL/GenBank/DDBJ databases">
        <title>The deep terrestrial virosphere.</title>
        <authorList>
            <person name="Holmfeldt K."/>
            <person name="Nilsson E."/>
            <person name="Simone D."/>
            <person name="Lopez-Fernandez M."/>
            <person name="Wu X."/>
            <person name="de Brujin I."/>
            <person name="Lundin D."/>
            <person name="Andersson A."/>
            <person name="Bertilsson S."/>
            <person name="Dopson M."/>
        </authorList>
    </citation>
    <scope>NUCLEOTIDE SEQUENCE</scope>
    <source>
        <strain evidence="2">MM415A01298</strain>
        <strain evidence="1">MM415B01884</strain>
    </source>
</reference>
<protein>
    <submittedName>
        <fullName evidence="2">Putative chaperone</fullName>
    </submittedName>
</protein>
<dbReference type="EMBL" id="MT142285">
    <property type="protein sequence ID" value="QJA77490.1"/>
    <property type="molecule type" value="Genomic_DNA"/>
</dbReference>
<dbReference type="AlphaFoldDB" id="A0A6M3K504"/>
<organism evidence="2">
    <name type="scientific">viral metagenome</name>
    <dbReference type="NCBI Taxonomy" id="1070528"/>
    <lineage>
        <taxon>unclassified sequences</taxon>
        <taxon>metagenomes</taxon>
        <taxon>organismal metagenomes</taxon>
    </lineage>
</organism>
<accession>A0A6M3K504</accession>
<dbReference type="Gene3D" id="2.10.230.10">
    <property type="entry name" value="Heat shock protein DnaJ, cysteine-rich domain"/>
    <property type="match status" value="1"/>
</dbReference>
<evidence type="ECO:0000313" key="2">
    <source>
        <dbReference type="EMBL" id="QJA77490.1"/>
    </source>
</evidence>
<dbReference type="EMBL" id="MT141211">
    <property type="protein sequence ID" value="QJA56315.1"/>
    <property type="molecule type" value="Genomic_DNA"/>
</dbReference>
<sequence>MAEIKFTTFCQGCEGTGIRKYNTFPNGPLVEENPCSKCGGDGVRTLFKGVESSLFDDILDKLGDIKEQCDSIMEQLKEQ</sequence>
<proteinExistence type="predicted"/>
<evidence type="ECO:0000313" key="1">
    <source>
        <dbReference type="EMBL" id="QJA56315.1"/>
    </source>
</evidence>
<gene>
    <name evidence="2" type="ORF">MM415A01298_0006</name>
    <name evidence="1" type="ORF">MM415B01884_0007</name>
</gene>
<name>A0A6M3K504_9ZZZZ</name>